<name>A0A6A6GGH3_9PEZI</name>
<accession>A0A6A6GGH3</accession>
<dbReference type="AlphaFoldDB" id="A0A6A6GGH3"/>
<reference evidence="2" key="1">
    <citation type="journal article" date="2020" name="Stud. Mycol.">
        <title>101 Dothideomycetes genomes: A test case for predicting lifestyles and emergence of pathogens.</title>
        <authorList>
            <person name="Haridas S."/>
            <person name="Albert R."/>
            <person name="Binder M."/>
            <person name="Bloem J."/>
            <person name="LaButti K."/>
            <person name="Salamov A."/>
            <person name="Andreopoulos B."/>
            <person name="Baker S."/>
            <person name="Barry K."/>
            <person name="Bills G."/>
            <person name="Bluhm B."/>
            <person name="Cannon C."/>
            <person name="Castanera R."/>
            <person name="Culley D."/>
            <person name="Daum C."/>
            <person name="Ezra D."/>
            <person name="Gonzalez J."/>
            <person name="Henrissat B."/>
            <person name="Kuo A."/>
            <person name="Liang C."/>
            <person name="Lipzen A."/>
            <person name="Lutzoni F."/>
            <person name="Magnuson J."/>
            <person name="Mondo S."/>
            <person name="Nolan M."/>
            <person name="Ohm R."/>
            <person name="Pangilinan J."/>
            <person name="Park H.-J."/>
            <person name="Ramirez L."/>
            <person name="Alfaro M."/>
            <person name="Sun H."/>
            <person name="Tritt A."/>
            <person name="Yoshinaga Y."/>
            <person name="Zwiers L.-H."/>
            <person name="Turgeon B."/>
            <person name="Goodwin S."/>
            <person name="Spatafora J."/>
            <person name="Crous P."/>
            <person name="Grigoriev I."/>
        </authorList>
    </citation>
    <scope>NUCLEOTIDE SEQUENCE [LARGE SCALE GENOMIC DNA]</scope>
    <source>
        <strain evidence="2">CECT 20119</strain>
    </source>
</reference>
<sequence length="180" mass="20695">MVRAFFSFSYTYVHVCLSQQVHTSQYPILNAPLLLSPSPSQIKEEKKKMTTFEKNLSKRSCSRQESVIYVWQECATRETHFLHPTLHTPVIIQGHLLTFHNFSHSLFFREYAGICHVDELLHRRRTRHSLLTLTFPPHGLDDDPSIGHLLTNPPCSPCSRHGGFHGCHTRDSGTQIMRSS</sequence>
<protein>
    <submittedName>
        <fullName evidence="1">Uncharacterized protein</fullName>
    </submittedName>
</protein>
<proteinExistence type="predicted"/>
<dbReference type="Proteomes" id="UP000799538">
    <property type="component" value="Unassembled WGS sequence"/>
</dbReference>
<evidence type="ECO:0000313" key="2">
    <source>
        <dbReference type="Proteomes" id="UP000799538"/>
    </source>
</evidence>
<keyword evidence="2" id="KW-1185">Reference proteome</keyword>
<organism evidence="1 2">
    <name type="scientific">Elsinoe ampelina</name>
    <dbReference type="NCBI Taxonomy" id="302913"/>
    <lineage>
        <taxon>Eukaryota</taxon>
        <taxon>Fungi</taxon>
        <taxon>Dikarya</taxon>
        <taxon>Ascomycota</taxon>
        <taxon>Pezizomycotina</taxon>
        <taxon>Dothideomycetes</taxon>
        <taxon>Dothideomycetidae</taxon>
        <taxon>Myriangiales</taxon>
        <taxon>Elsinoaceae</taxon>
        <taxon>Elsinoe</taxon>
    </lineage>
</organism>
<dbReference type="EMBL" id="ML992505">
    <property type="protein sequence ID" value="KAF2224603.1"/>
    <property type="molecule type" value="Genomic_DNA"/>
</dbReference>
<evidence type="ECO:0000313" key="1">
    <source>
        <dbReference type="EMBL" id="KAF2224603.1"/>
    </source>
</evidence>
<gene>
    <name evidence="1" type="ORF">BDZ85DRAFT_261248</name>
</gene>